<dbReference type="SMART" id="SM00530">
    <property type="entry name" value="HTH_XRE"/>
    <property type="match status" value="1"/>
</dbReference>
<comment type="caution">
    <text evidence="2">The sequence shown here is derived from an EMBL/GenBank/DDBJ whole genome shotgun (WGS) entry which is preliminary data.</text>
</comment>
<dbReference type="Gene3D" id="1.10.260.40">
    <property type="entry name" value="lambda repressor-like DNA-binding domains"/>
    <property type="match status" value="1"/>
</dbReference>
<accession>A0ABT9QNF1</accession>
<dbReference type="PANTHER" id="PTHR35010">
    <property type="entry name" value="BLL4672 PROTEIN-RELATED"/>
    <property type="match status" value="1"/>
</dbReference>
<reference evidence="2 3" key="1">
    <citation type="submission" date="2023-07" db="EMBL/GenBank/DDBJ databases">
        <title>Sequencing the genomes of 1000 actinobacteria strains.</title>
        <authorList>
            <person name="Klenk H.-P."/>
        </authorList>
    </citation>
    <scope>NUCLEOTIDE SEQUENCE [LARGE SCALE GENOMIC DNA]</scope>
    <source>
        <strain evidence="2 3">DSM 46740</strain>
    </source>
</reference>
<dbReference type="PROSITE" id="PS50943">
    <property type="entry name" value="HTH_CROC1"/>
    <property type="match status" value="1"/>
</dbReference>
<dbReference type="Pfam" id="PF13560">
    <property type="entry name" value="HTH_31"/>
    <property type="match status" value="1"/>
</dbReference>
<proteinExistence type="predicted"/>
<dbReference type="EMBL" id="JAUSQU010000001">
    <property type="protein sequence ID" value="MDP9848295.1"/>
    <property type="molecule type" value="Genomic_DNA"/>
</dbReference>
<dbReference type="InterPro" id="IPR041413">
    <property type="entry name" value="MLTR_LBD"/>
</dbReference>
<dbReference type="PANTHER" id="PTHR35010:SF2">
    <property type="entry name" value="BLL4672 PROTEIN"/>
    <property type="match status" value="1"/>
</dbReference>
<dbReference type="RefSeq" id="WP_307565511.1">
    <property type="nucleotide sequence ID" value="NZ_JAUSQU010000001.1"/>
</dbReference>
<protein>
    <submittedName>
        <fullName evidence="2">Transcriptional regulator with XRE-family HTH domain</fullName>
    </submittedName>
</protein>
<dbReference type="Pfam" id="PF17765">
    <property type="entry name" value="MLTR_LBD"/>
    <property type="match status" value="1"/>
</dbReference>
<dbReference type="InterPro" id="IPR001387">
    <property type="entry name" value="Cro/C1-type_HTH"/>
</dbReference>
<dbReference type="CDD" id="cd00093">
    <property type="entry name" value="HTH_XRE"/>
    <property type="match status" value="1"/>
</dbReference>
<evidence type="ECO:0000259" key="1">
    <source>
        <dbReference type="PROSITE" id="PS50943"/>
    </source>
</evidence>
<dbReference type="InterPro" id="IPR010982">
    <property type="entry name" value="Lambda_DNA-bd_dom_sf"/>
</dbReference>
<feature type="domain" description="HTH cro/C1-type" evidence="1">
    <location>
        <begin position="35"/>
        <end position="83"/>
    </location>
</feature>
<evidence type="ECO:0000313" key="2">
    <source>
        <dbReference type="EMBL" id="MDP9848295.1"/>
    </source>
</evidence>
<evidence type="ECO:0000313" key="3">
    <source>
        <dbReference type="Proteomes" id="UP001225356"/>
    </source>
</evidence>
<gene>
    <name evidence="2" type="ORF">J2853_007506</name>
</gene>
<keyword evidence="3" id="KW-1185">Reference proteome</keyword>
<sequence>MDSDKLLGDFLRARRGATLPEQVGLLDSGSRRTPGLRREEVAMLAGVSNDYYIRLEQGRERHPSDQVLAALVRALNLGPEAAAHLYELARPRASRHGLGDRSDEVHPNVVRLIQSWDHAPAYVVNQRLDVLVKNPLATVLYEGLEHNDNLLRLALLNPAAREFYPDWEWDTRSKVAHLRAVAGRDCTDPFMLELIEELSDESEEFRQMWDRYDVQARTRTTVRFHHHRAGGLLTSMEVLSIDSSPGQKLIIFQAEPGSPSDAALTLLGSTAHQDT</sequence>
<dbReference type="Gene3D" id="3.30.450.180">
    <property type="match status" value="1"/>
</dbReference>
<dbReference type="SUPFAM" id="SSF47413">
    <property type="entry name" value="lambda repressor-like DNA-binding domains"/>
    <property type="match status" value="1"/>
</dbReference>
<name>A0ABT9QNF1_9ACTN</name>
<organism evidence="2 3">
    <name type="scientific">Streptosporangium lutulentum</name>
    <dbReference type="NCBI Taxonomy" id="1461250"/>
    <lineage>
        <taxon>Bacteria</taxon>
        <taxon>Bacillati</taxon>
        <taxon>Actinomycetota</taxon>
        <taxon>Actinomycetes</taxon>
        <taxon>Streptosporangiales</taxon>
        <taxon>Streptosporangiaceae</taxon>
        <taxon>Streptosporangium</taxon>
    </lineage>
</organism>
<dbReference type="Proteomes" id="UP001225356">
    <property type="component" value="Unassembled WGS sequence"/>
</dbReference>